<reference evidence="6" key="1">
    <citation type="journal article" date="2019" name="Int. J. Syst. Evol. Microbiol.">
        <title>The Global Catalogue of Microorganisms (GCM) 10K type strain sequencing project: providing services to taxonomists for standard genome sequencing and annotation.</title>
        <authorList>
            <consortium name="The Broad Institute Genomics Platform"/>
            <consortium name="The Broad Institute Genome Sequencing Center for Infectious Disease"/>
            <person name="Wu L."/>
            <person name="Ma J."/>
        </authorList>
    </citation>
    <scope>NUCLEOTIDE SEQUENCE [LARGE SCALE GENOMIC DNA]</scope>
    <source>
        <strain evidence="6">JCM 9731</strain>
    </source>
</reference>
<organism evidence="5 6">
    <name type="scientific">Bacillus carboniphilus</name>
    <dbReference type="NCBI Taxonomy" id="86663"/>
    <lineage>
        <taxon>Bacteria</taxon>
        <taxon>Bacillati</taxon>
        <taxon>Bacillota</taxon>
        <taxon>Bacilli</taxon>
        <taxon>Bacillales</taxon>
        <taxon>Bacillaceae</taxon>
        <taxon>Bacillus</taxon>
    </lineage>
</organism>
<keyword evidence="2" id="KW-0175">Coiled coil</keyword>
<evidence type="ECO:0000256" key="3">
    <source>
        <dbReference type="SAM" id="MobiDB-lite"/>
    </source>
</evidence>
<accession>A0ABP3G8P8</accession>
<dbReference type="PANTHER" id="PTHR43228">
    <property type="entry name" value="TWO-COMPONENT RESPONSE REGULATOR"/>
    <property type="match status" value="1"/>
</dbReference>
<dbReference type="SMART" id="SM00448">
    <property type="entry name" value="REC"/>
    <property type="match status" value="1"/>
</dbReference>
<feature type="modified residue" description="4-aspartylphosphate" evidence="1">
    <location>
        <position position="54"/>
    </location>
</feature>
<dbReference type="SUPFAM" id="SSF52172">
    <property type="entry name" value="CheY-like"/>
    <property type="match status" value="1"/>
</dbReference>
<feature type="region of interest" description="Disordered" evidence="3">
    <location>
        <begin position="126"/>
        <end position="146"/>
    </location>
</feature>
<dbReference type="Pfam" id="PF00072">
    <property type="entry name" value="Response_reg"/>
    <property type="match status" value="1"/>
</dbReference>
<gene>
    <name evidence="5" type="ORF">GCM10008967_30940</name>
</gene>
<dbReference type="Proteomes" id="UP001500782">
    <property type="component" value="Unassembled WGS sequence"/>
</dbReference>
<proteinExistence type="predicted"/>
<feature type="coiled-coil region" evidence="2">
    <location>
        <begin position="151"/>
        <end position="187"/>
    </location>
</feature>
<keyword evidence="6" id="KW-1185">Reference proteome</keyword>
<evidence type="ECO:0000256" key="2">
    <source>
        <dbReference type="SAM" id="Coils"/>
    </source>
</evidence>
<dbReference type="Gene3D" id="3.40.50.2300">
    <property type="match status" value="1"/>
</dbReference>
<dbReference type="PANTHER" id="PTHR43228:SF1">
    <property type="entry name" value="TWO-COMPONENT RESPONSE REGULATOR ARR22"/>
    <property type="match status" value="1"/>
</dbReference>
<dbReference type="InterPro" id="IPR001789">
    <property type="entry name" value="Sig_transdc_resp-reg_receiver"/>
</dbReference>
<feature type="domain" description="Response regulatory" evidence="4">
    <location>
        <begin position="4"/>
        <end position="119"/>
    </location>
</feature>
<feature type="compositionally biased region" description="Basic and acidic residues" evidence="3">
    <location>
        <begin position="130"/>
        <end position="146"/>
    </location>
</feature>
<sequence>MAYKFLVVDDTSFMRKMAADCLKQQGHVVAGEAGNGREAVRKFKELQPDVVMMDLTMPEMNGVDAIKEILKIKKDAVILVCSASNQKDMIQDALEAGAVGYLMKPFKPDYMNEIIKKYAVPHLTPAEPEVADKPEKKEEKVEATTKNEDNLDAVKKVVEEAQKEVAVSTAEVVEKEEEQAVEKVEEQQPVAAVADVVAAEPAQEEVSEKTAPVAVKPQRPARETKIKFVTSYICNWEEEVRGEKRNFSLTFTENDQNICLEMVGAESEKQTIQLSLDGFRDLNVWLEQRIEEGKSVR</sequence>
<dbReference type="PROSITE" id="PS50110">
    <property type="entry name" value="RESPONSE_REGULATORY"/>
    <property type="match status" value="1"/>
</dbReference>
<evidence type="ECO:0000256" key="1">
    <source>
        <dbReference type="PROSITE-ProRule" id="PRU00169"/>
    </source>
</evidence>
<dbReference type="InterPro" id="IPR052048">
    <property type="entry name" value="ST_Response_Regulator"/>
</dbReference>
<evidence type="ECO:0000259" key="4">
    <source>
        <dbReference type="PROSITE" id="PS50110"/>
    </source>
</evidence>
<dbReference type="EMBL" id="BAAADJ010000054">
    <property type="protein sequence ID" value="GAA0338467.1"/>
    <property type="molecule type" value="Genomic_DNA"/>
</dbReference>
<comment type="caution">
    <text evidence="5">The sequence shown here is derived from an EMBL/GenBank/DDBJ whole genome shotgun (WGS) entry which is preliminary data.</text>
</comment>
<name>A0ABP3G8P8_9BACI</name>
<keyword evidence="1" id="KW-0597">Phosphoprotein</keyword>
<dbReference type="RefSeq" id="WP_343800780.1">
    <property type="nucleotide sequence ID" value="NZ_BAAADJ010000054.1"/>
</dbReference>
<dbReference type="InterPro" id="IPR011006">
    <property type="entry name" value="CheY-like_superfamily"/>
</dbReference>
<evidence type="ECO:0000313" key="6">
    <source>
        <dbReference type="Proteomes" id="UP001500782"/>
    </source>
</evidence>
<evidence type="ECO:0000313" key="5">
    <source>
        <dbReference type="EMBL" id="GAA0338467.1"/>
    </source>
</evidence>
<protein>
    <recommendedName>
        <fullName evidence="4">Response regulatory domain-containing protein</fullName>
    </recommendedName>
</protein>